<gene>
    <name evidence="3" type="ORF">VP01_111g3</name>
</gene>
<protein>
    <submittedName>
        <fullName evidence="3">Uncharacterized protein</fullName>
    </submittedName>
</protein>
<organism evidence="3 4">
    <name type="scientific">Puccinia sorghi</name>
    <dbReference type="NCBI Taxonomy" id="27349"/>
    <lineage>
        <taxon>Eukaryota</taxon>
        <taxon>Fungi</taxon>
        <taxon>Dikarya</taxon>
        <taxon>Basidiomycota</taxon>
        <taxon>Pucciniomycotina</taxon>
        <taxon>Pucciniomycetes</taxon>
        <taxon>Pucciniales</taxon>
        <taxon>Pucciniaceae</taxon>
        <taxon>Puccinia</taxon>
    </lineage>
</organism>
<feature type="coiled-coil region" evidence="1">
    <location>
        <begin position="52"/>
        <end position="79"/>
    </location>
</feature>
<reference evidence="3 4" key="1">
    <citation type="submission" date="2015-08" db="EMBL/GenBank/DDBJ databases">
        <title>Next Generation Sequencing and Analysis of the Genome of Puccinia sorghi L Schw, the Causal Agent of Maize Common Rust.</title>
        <authorList>
            <person name="Rochi L."/>
            <person name="Burguener G."/>
            <person name="Darino M."/>
            <person name="Turjanski A."/>
            <person name="Kreff E."/>
            <person name="Dieguez M.J."/>
            <person name="Sacco F."/>
        </authorList>
    </citation>
    <scope>NUCLEOTIDE SEQUENCE [LARGE SCALE GENOMIC DNA]</scope>
    <source>
        <strain evidence="3 4">RO10H11247</strain>
    </source>
</reference>
<dbReference type="AlphaFoldDB" id="A0A0L6VSD9"/>
<keyword evidence="1" id="KW-0175">Coiled coil</keyword>
<evidence type="ECO:0000256" key="1">
    <source>
        <dbReference type="SAM" id="Coils"/>
    </source>
</evidence>
<comment type="caution">
    <text evidence="3">The sequence shown here is derived from an EMBL/GenBank/DDBJ whole genome shotgun (WGS) entry which is preliminary data.</text>
</comment>
<evidence type="ECO:0000256" key="2">
    <source>
        <dbReference type="SAM" id="MobiDB-lite"/>
    </source>
</evidence>
<dbReference type="VEuPathDB" id="FungiDB:VP01_111g3"/>
<keyword evidence="4" id="KW-1185">Reference proteome</keyword>
<name>A0A0L6VSD9_9BASI</name>
<feature type="region of interest" description="Disordered" evidence="2">
    <location>
        <begin position="122"/>
        <end position="143"/>
    </location>
</feature>
<dbReference type="Proteomes" id="UP000037035">
    <property type="component" value="Unassembled WGS sequence"/>
</dbReference>
<evidence type="ECO:0000313" key="3">
    <source>
        <dbReference type="EMBL" id="KNZ63616.1"/>
    </source>
</evidence>
<accession>A0A0L6VSD9</accession>
<evidence type="ECO:0000313" key="4">
    <source>
        <dbReference type="Proteomes" id="UP000037035"/>
    </source>
</evidence>
<sequence length="143" mass="16595">MAIVDIIQSEETLECEAFVMATLPYPVFHLGIFAHCWLEKEKLVQSLLEKHFNKQEEHLKNSQDNIEELEKETPNIDKNIIFELFNAPINSSESMDLLPSFQQLEGHIKDFYHGNSHIKNSSKHSSFVNSQNPPPFYFESQQS</sequence>
<proteinExistence type="predicted"/>
<dbReference type="EMBL" id="LAVV01001333">
    <property type="protein sequence ID" value="KNZ63616.1"/>
    <property type="molecule type" value="Genomic_DNA"/>
</dbReference>